<evidence type="ECO:0000259" key="7">
    <source>
        <dbReference type="SMART" id="SM01194"/>
    </source>
</evidence>
<dbReference type="AlphaFoldDB" id="X6MFL7"/>
<dbReference type="FunFam" id="3.30.1330.30:FF:000032">
    <property type="entry name" value="Eukaryotic peptide chain release factor subunit 1"/>
    <property type="match status" value="1"/>
</dbReference>
<comment type="subunit">
    <text evidence="3">Heterodimer of two subunits, one of which binds GTP.</text>
</comment>
<dbReference type="Pfam" id="PF03465">
    <property type="entry name" value="eRF1_3"/>
    <property type="match status" value="1"/>
</dbReference>
<comment type="subcellular location">
    <subcellularLocation>
        <location evidence="1">Cytoplasm</location>
    </subcellularLocation>
</comment>
<evidence type="ECO:0000313" key="9">
    <source>
        <dbReference type="Proteomes" id="UP000023152"/>
    </source>
</evidence>
<evidence type="ECO:0000313" key="8">
    <source>
        <dbReference type="EMBL" id="ETO12436.1"/>
    </source>
</evidence>
<dbReference type="EMBL" id="ASPP01021398">
    <property type="protein sequence ID" value="ETO12436.1"/>
    <property type="molecule type" value="Genomic_DNA"/>
</dbReference>
<dbReference type="Proteomes" id="UP000023152">
    <property type="component" value="Unassembled WGS sequence"/>
</dbReference>
<dbReference type="InterPro" id="IPR004403">
    <property type="entry name" value="Peptide_chain-rel_eRF1/aRF1"/>
</dbReference>
<dbReference type="SMART" id="SM01194">
    <property type="entry name" value="eRF1_1"/>
    <property type="match status" value="1"/>
</dbReference>
<dbReference type="SUPFAM" id="SSF53137">
    <property type="entry name" value="Translational machinery components"/>
    <property type="match status" value="1"/>
</dbReference>
<dbReference type="OMA" id="RYWARHN"/>
<dbReference type="SUPFAM" id="SSF55315">
    <property type="entry name" value="L30e-like"/>
    <property type="match status" value="1"/>
</dbReference>
<dbReference type="Gene3D" id="3.30.420.60">
    <property type="entry name" value="eRF1 domain 2"/>
    <property type="match status" value="1"/>
</dbReference>
<dbReference type="NCBIfam" id="TIGR03676">
    <property type="entry name" value="aRF1_eRF1"/>
    <property type="match status" value="1"/>
</dbReference>
<dbReference type="GO" id="GO:0005737">
    <property type="term" value="C:cytoplasm"/>
    <property type="evidence" value="ECO:0007669"/>
    <property type="project" value="UniProtKB-SubCell"/>
</dbReference>
<evidence type="ECO:0000256" key="3">
    <source>
        <dbReference type="ARBA" id="ARBA00011520"/>
    </source>
</evidence>
<keyword evidence="6" id="KW-0648">Protein biosynthesis</keyword>
<proteinExistence type="inferred from homology"/>
<dbReference type="PANTHER" id="PTHR10113">
    <property type="entry name" value="PEPTIDE CHAIN RELEASE FACTOR SUBUNIT 1"/>
    <property type="match status" value="1"/>
</dbReference>
<dbReference type="Gene3D" id="3.30.960.10">
    <property type="entry name" value="eRF1 domain 1"/>
    <property type="match status" value="1"/>
</dbReference>
<dbReference type="OrthoDB" id="10254527at2759"/>
<evidence type="ECO:0000256" key="1">
    <source>
        <dbReference type="ARBA" id="ARBA00004496"/>
    </source>
</evidence>
<dbReference type="InterPro" id="IPR005141">
    <property type="entry name" value="eRF1_2"/>
</dbReference>
<accession>X6MFL7</accession>
<dbReference type="InterPro" id="IPR042226">
    <property type="entry name" value="eFR1_2_sf"/>
</dbReference>
<name>X6MFL7_RETFI</name>
<comment type="similarity">
    <text evidence="2">Belongs to the eukaryotic release factor 1 family.</text>
</comment>
<comment type="caution">
    <text evidence="8">The sequence shown here is derived from an EMBL/GenBank/DDBJ whole genome shotgun (WGS) entry which is preliminary data.</text>
</comment>
<organism evidence="8 9">
    <name type="scientific">Reticulomyxa filosa</name>
    <dbReference type="NCBI Taxonomy" id="46433"/>
    <lineage>
        <taxon>Eukaryota</taxon>
        <taxon>Sar</taxon>
        <taxon>Rhizaria</taxon>
        <taxon>Retaria</taxon>
        <taxon>Foraminifera</taxon>
        <taxon>Monothalamids</taxon>
        <taxon>Reticulomyxidae</taxon>
        <taxon>Reticulomyxa</taxon>
    </lineage>
</organism>
<protein>
    <recommendedName>
        <fullName evidence="4">Eukaryotic peptide chain release factor subunit 1</fullName>
    </recommendedName>
</protein>
<evidence type="ECO:0000256" key="5">
    <source>
        <dbReference type="ARBA" id="ARBA00022490"/>
    </source>
</evidence>
<dbReference type="InterPro" id="IPR024049">
    <property type="entry name" value="eRF1_1_sf"/>
</dbReference>
<dbReference type="Pfam" id="PF03463">
    <property type="entry name" value="eRF1_1"/>
    <property type="match status" value="1"/>
</dbReference>
<reference evidence="8 9" key="1">
    <citation type="journal article" date="2013" name="Curr. Biol.">
        <title>The Genome of the Foraminiferan Reticulomyxa filosa.</title>
        <authorList>
            <person name="Glockner G."/>
            <person name="Hulsmann N."/>
            <person name="Schleicher M."/>
            <person name="Noegel A.A."/>
            <person name="Eichinger L."/>
            <person name="Gallinger C."/>
            <person name="Pawlowski J."/>
            <person name="Sierra R."/>
            <person name="Euteneuer U."/>
            <person name="Pillet L."/>
            <person name="Moustafa A."/>
            <person name="Platzer M."/>
            <person name="Groth M."/>
            <person name="Szafranski K."/>
            <person name="Schliwa M."/>
        </authorList>
    </citation>
    <scope>NUCLEOTIDE SEQUENCE [LARGE SCALE GENOMIC DNA]</scope>
</reference>
<dbReference type="FunFam" id="3.30.420.60:FF:000003">
    <property type="entry name" value="Peptide chain release factor subunit 1"/>
    <property type="match status" value="1"/>
</dbReference>
<dbReference type="FunFam" id="3.30.960.10:FF:000002">
    <property type="entry name" value="Eukaryotic peptide chain release factor subunit 1"/>
    <property type="match status" value="1"/>
</dbReference>
<dbReference type="InterPro" id="IPR005142">
    <property type="entry name" value="eRF1_3"/>
</dbReference>
<dbReference type="Pfam" id="PF03464">
    <property type="entry name" value="eRF1_2"/>
    <property type="match status" value="1"/>
</dbReference>
<dbReference type="GO" id="GO:0003747">
    <property type="term" value="F:translation release factor activity"/>
    <property type="evidence" value="ECO:0007669"/>
    <property type="project" value="InterPro"/>
</dbReference>
<evidence type="ECO:0000256" key="2">
    <source>
        <dbReference type="ARBA" id="ARBA00005326"/>
    </source>
</evidence>
<sequence>MAKKADDSSSSEHDTLVEQWKIKNLIKHLSQARGNGTSMISLVVPPKDQISRVQKMLQDEHGTASHIKSRVNRLSVLSAITSARERLKLYTKVPKNGLVVYCGAVMTDDGKEKKMSIHFEPFKPINTSLYLCDNKFHVEPLNELLESDATFGFIVMDGNGCLYGTLSGSTCNVLQKFTVELPKKHGRGGQSSVRFARLRMEKRHNYVRKCAETATQHFITNDLPNVEGLVLAGSANFKNDLFNSDILDGRLKAVVIKIVDTSYGGENGFNQAIELSKDALANVKFVREKKLLMDFMQEIAKDTNKYCFGYRDTIRAMEMGALETCIVWENLDLLRIQVKHPTTDEKKEIYLTPKEAQSSQDFLKDESTGLVWEIVQQDEFLEWLASQYKSYGCKIEFVTDRSQEGAQFVKGFGGIGGIFFFYCV</sequence>
<keyword evidence="9" id="KW-1185">Reference proteome</keyword>
<evidence type="ECO:0000256" key="4">
    <source>
        <dbReference type="ARBA" id="ARBA00013382"/>
    </source>
</evidence>
<feature type="domain" description="eRF1/Pelota-like N-terminal" evidence="7">
    <location>
        <begin position="14"/>
        <end position="146"/>
    </location>
</feature>
<dbReference type="Gene3D" id="3.30.1330.30">
    <property type="match status" value="1"/>
</dbReference>
<gene>
    <name evidence="8" type="ORF">RFI_24941</name>
</gene>
<evidence type="ECO:0000256" key="6">
    <source>
        <dbReference type="ARBA" id="ARBA00022917"/>
    </source>
</evidence>
<dbReference type="SUPFAM" id="SSF55481">
    <property type="entry name" value="N-terminal domain of eukaryotic peptide chain release factor subunit 1, ERF1"/>
    <property type="match status" value="1"/>
</dbReference>
<dbReference type="InterPro" id="IPR029064">
    <property type="entry name" value="Ribosomal_eL30-like_sf"/>
</dbReference>
<dbReference type="InterPro" id="IPR005140">
    <property type="entry name" value="eRF1_Pelota-like_N"/>
</dbReference>
<keyword evidence="5" id="KW-0963">Cytoplasm</keyword>